<keyword evidence="2" id="KW-0540">Nuclease</keyword>
<comment type="caution">
    <text evidence="7">The sequence shown here is derived from an EMBL/GenBank/DDBJ whole genome shotgun (WGS) entry which is preliminary data.</text>
</comment>
<dbReference type="GO" id="GO:0005634">
    <property type="term" value="C:nucleus"/>
    <property type="evidence" value="ECO:0007669"/>
    <property type="project" value="TreeGrafter"/>
</dbReference>
<proteinExistence type="predicted"/>
<dbReference type="PANTHER" id="PTHR12801">
    <property type="entry name" value="RNA EXONUCLEASE REXO1 / RECO3 FAMILY MEMBER-RELATED"/>
    <property type="match status" value="1"/>
</dbReference>
<evidence type="ECO:0000256" key="4">
    <source>
        <dbReference type="ARBA" id="ARBA00025599"/>
    </source>
</evidence>
<keyword evidence="8" id="KW-1185">Reference proteome</keyword>
<feature type="compositionally biased region" description="Basic residues" evidence="5">
    <location>
        <begin position="50"/>
        <end position="62"/>
    </location>
</feature>
<evidence type="ECO:0000313" key="8">
    <source>
        <dbReference type="Proteomes" id="UP001295423"/>
    </source>
</evidence>
<reference evidence="7" key="1">
    <citation type="submission" date="2023-08" db="EMBL/GenBank/DDBJ databases">
        <authorList>
            <person name="Audoor S."/>
            <person name="Bilcke G."/>
        </authorList>
    </citation>
    <scope>NUCLEOTIDE SEQUENCE</scope>
</reference>
<dbReference type="InterPro" id="IPR012337">
    <property type="entry name" value="RNaseH-like_sf"/>
</dbReference>
<accession>A0AAD2CBB3</accession>
<dbReference type="GO" id="GO:0004527">
    <property type="term" value="F:exonuclease activity"/>
    <property type="evidence" value="ECO:0007669"/>
    <property type="project" value="InterPro"/>
</dbReference>
<organism evidence="7 8">
    <name type="scientific">Cylindrotheca closterium</name>
    <dbReference type="NCBI Taxonomy" id="2856"/>
    <lineage>
        <taxon>Eukaryota</taxon>
        <taxon>Sar</taxon>
        <taxon>Stramenopiles</taxon>
        <taxon>Ochrophyta</taxon>
        <taxon>Bacillariophyta</taxon>
        <taxon>Bacillariophyceae</taxon>
        <taxon>Bacillariophycidae</taxon>
        <taxon>Bacillariales</taxon>
        <taxon>Bacillariaceae</taxon>
        <taxon>Cylindrotheca</taxon>
    </lineage>
</organism>
<dbReference type="GO" id="GO:0006364">
    <property type="term" value="P:rRNA processing"/>
    <property type="evidence" value="ECO:0007669"/>
    <property type="project" value="UniProtKB-KW"/>
</dbReference>
<dbReference type="PANTHER" id="PTHR12801:SF45">
    <property type="entry name" value="RNA EXONUCLEASE 4"/>
    <property type="match status" value="1"/>
</dbReference>
<evidence type="ECO:0000256" key="3">
    <source>
        <dbReference type="ARBA" id="ARBA00022801"/>
    </source>
</evidence>
<dbReference type="InterPro" id="IPR036397">
    <property type="entry name" value="RNaseH_sf"/>
</dbReference>
<keyword evidence="3" id="KW-0378">Hydrolase</keyword>
<evidence type="ECO:0000259" key="6">
    <source>
        <dbReference type="SMART" id="SM00479"/>
    </source>
</evidence>
<dbReference type="AlphaFoldDB" id="A0AAD2CBB3"/>
<evidence type="ECO:0000256" key="2">
    <source>
        <dbReference type="ARBA" id="ARBA00022722"/>
    </source>
</evidence>
<protein>
    <recommendedName>
        <fullName evidence="6">Exonuclease domain-containing protein</fullName>
    </recommendedName>
</protein>
<dbReference type="Pfam" id="PF00929">
    <property type="entry name" value="RNase_T"/>
    <property type="match status" value="1"/>
</dbReference>
<dbReference type="Gene3D" id="3.30.420.10">
    <property type="entry name" value="Ribonuclease H-like superfamily/Ribonuclease H"/>
    <property type="match status" value="1"/>
</dbReference>
<name>A0AAD2CBB3_9STRA</name>
<keyword evidence="1" id="KW-0698">rRNA processing</keyword>
<dbReference type="GO" id="GO:0003676">
    <property type="term" value="F:nucleic acid binding"/>
    <property type="evidence" value="ECO:0007669"/>
    <property type="project" value="InterPro"/>
</dbReference>
<evidence type="ECO:0000256" key="1">
    <source>
        <dbReference type="ARBA" id="ARBA00022552"/>
    </source>
</evidence>
<dbReference type="SUPFAM" id="SSF53098">
    <property type="entry name" value="Ribonuclease H-like"/>
    <property type="match status" value="1"/>
</dbReference>
<feature type="domain" description="Exonuclease" evidence="6">
    <location>
        <begin position="83"/>
        <end position="251"/>
    </location>
</feature>
<dbReference type="InterPro" id="IPR013520">
    <property type="entry name" value="Ribonucl_H"/>
</dbReference>
<evidence type="ECO:0000256" key="5">
    <source>
        <dbReference type="SAM" id="MobiDB-lite"/>
    </source>
</evidence>
<dbReference type="EMBL" id="CAKOGP040000001">
    <property type="protein sequence ID" value="CAJ1918042.1"/>
    <property type="molecule type" value="Genomic_DNA"/>
</dbReference>
<dbReference type="SMART" id="SM00479">
    <property type="entry name" value="EXOIII"/>
    <property type="match status" value="1"/>
</dbReference>
<evidence type="ECO:0000313" key="7">
    <source>
        <dbReference type="EMBL" id="CAJ1918042.1"/>
    </source>
</evidence>
<feature type="compositionally biased region" description="Low complexity" evidence="5">
    <location>
        <begin position="31"/>
        <end position="49"/>
    </location>
</feature>
<dbReference type="InterPro" id="IPR047021">
    <property type="entry name" value="REXO1/3/4-like"/>
</dbReference>
<sequence length="272" mass="31005">MAIQNNETEVTVIGVDALEKRGKRRQNRNMPSSDDSACNSDSSLSSSSTKPRRRRRRTRKTKASPNPSSAPEPLVVSLDQQIKYVALDCEMVGCGYLGRRSSVARVTLVDWNGNIIFDEFVKQSVPVTDYRTFVSGITEADLEAAKLTFDECRAQMESLLDGKILVGHALKNDLKALNLKHPWQMTRDTAKYEPFMQTRFDDGVLWPRKLKELAKLKLQRDIQIYGQPHSAYEDAMAAFDLYKKHIKKWEKVMEYKISKTKQVETDQVIAAE</sequence>
<feature type="region of interest" description="Disordered" evidence="5">
    <location>
        <begin position="17"/>
        <end position="73"/>
    </location>
</feature>
<dbReference type="Proteomes" id="UP001295423">
    <property type="component" value="Unassembled WGS sequence"/>
</dbReference>
<comment type="function">
    <text evidence="4">Exoribonuclease involved in ribosome biosynthesis. Involved in the processing of ITS1, the internal transcribed spacer localized between the 18S and 5.8S rRNAs.</text>
</comment>
<gene>
    <name evidence="7" type="ORF">CYCCA115_LOCUS802</name>
</gene>